<accession>A0A0A9DBX4</accession>
<dbReference type="EMBL" id="GBRH01211821">
    <property type="protein sequence ID" value="JAD86074.1"/>
    <property type="molecule type" value="Transcribed_RNA"/>
</dbReference>
<protein>
    <submittedName>
        <fullName evidence="1">Uncharacterized protein</fullName>
    </submittedName>
</protein>
<evidence type="ECO:0000313" key="1">
    <source>
        <dbReference type="EMBL" id="JAD86074.1"/>
    </source>
</evidence>
<reference evidence="1" key="2">
    <citation type="journal article" date="2015" name="Data Brief">
        <title>Shoot transcriptome of the giant reed, Arundo donax.</title>
        <authorList>
            <person name="Barrero R.A."/>
            <person name="Guerrero F.D."/>
            <person name="Moolhuijzen P."/>
            <person name="Goolsby J.A."/>
            <person name="Tidwell J."/>
            <person name="Bellgard S.E."/>
            <person name="Bellgard M.I."/>
        </authorList>
    </citation>
    <scope>NUCLEOTIDE SEQUENCE</scope>
    <source>
        <tissue evidence="1">Shoot tissue taken approximately 20 cm above the soil surface</tissue>
    </source>
</reference>
<organism evidence="1">
    <name type="scientific">Arundo donax</name>
    <name type="common">Giant reed</name>
    <name type="synonym">Donax arundinaceus</name>
    <dbReference type="NCBI Taxonomy" id="35708"/>
    <lineage>
        <taxon>Eukaryota</taxon>
        <taxon>Viridiplantae</taxon>
        <taxon>Streptophyta</taxon>
        <taxon>Embryophyta</taxon>
        <taxon>Tracheophyta</taxon>
        <taxon>Spermatophyta</taxon>
        <taxon>Magnoliopsida</taxon>
        <taxon>Liliopsida</taxon>
        <taxon>Poales</taxon>
        <taxon>Poaceae</taxon>
        <taxon>PACMAD clade</taxon>
        <taxon>Arundinoideae</taxon>
        <taxon>Arundineae</taxon>
        <taxon>Arundo</taxon>
    </lineage>
</organism>
<proteinExistence type="predicted"/>
<sequence>MKSMMTWIALPLPLIRKVFLRKKVPRLRKPHKKRARTT</sequence>
<name>A0A0A9DBX4_ARUDO</name>
<reference evidence="1" key="1">
    <citation type="submission" date="2014-09" db="EMBL/GenBank/DDBJ databases">
        <authorList>
            <person name="Magalhaes I.L.F."/>
            <person name="Oliveira U."/>
            <person name="Santos F.R."/>
            <person name="Vidigal T.H.D.A."/>
            <person name="Brescovit A.D."/>
            <person name="Santos A.J."/>
        </authorList>
    </citation>
    <scope>NUCLEOTIDE SEQUENCE</scope>
    <source>
        <tissue evidence="1">Shoot tissue taken approximately 20 cm above the soil surface</tissue>
    </source>
</reference>
<dbReference type="AlphaFoldDB" id="A0A0A9DBX4"/>